<dbReference type="RefSeq" id="WP_248480188.1">
    <property type="nucleotide sequence ID" value="NZ_JALPRF010000008.1"/>
</dbReference>
<comment type="caution">
    <text evidence="2">The sequence shown here is derived from an EMBL/GenBank/DDBJ whole genome shotgun (WGS) entry which is preliminary data.</text>
</comment>
<dbReference type="Proteomes" id="UP001202180">
    <property type="component" value="Unassembled WGS sequence"/>
</dbReference>
<gene>
    <name evidence="2" type="ORF">M0L20_26320</name>
</gene>
<evidence type="ECO:0000313" key="2">
    <source>
        <dbReference type="EMBL" id="MCK8495408.1"/>
    </source>
</evidence>
<reference evidence="2 3" key="1">
    <citation type="submission" date="2022-04" db="EMBL/GenBank/DDBJ databases">
        <title>Spirosoma sp. strain RP8 genome sequencing and assembly.</title>
        <authorList>
            <person name="Jung Y."/>
        </authorList>
    </citation>
    <scope>NUCLEOTIDE SEQUENCE [LARGE SCALE GENOMIC DNA]</scope>
    <source>
        <strain evidence="2 3">RP8</strain>
    </source>
</reference>
<dbReference type="EMBL" id="JALPRF010000008">
    <property type="protein sequence ID" value="MCK8495408.1"/>
    <property type="molecule type" value="Genomic_DNA"/>
</dbReference>
<name>A0ABT0HT84_9BACT</name>
<feature type="compositionally biased region" description="Pro residues" evidence="1">
    <location>
        <begin position="142"/>
        <end position="153"/>
    </location>
</feature>
<evidence type="ECO:0000313" key="3">
    <source>
        <dbReference type="Proteomes" id="UP001202180"/>
    </source>
</evidence>
<feature type="region of interest" description="Disordered" evidence="1">
    <location>
        <begin position="134"/>
        <end position="153"/>
    </location>
</feature>
<keyword evidence="3" id="KW-1185">Reference proteome</keyword>
<sequence>MRYRFVSNELIATGVILLLWLVSCGPLRAQILPDSVGCGVIELTPQQAKSFVQQANLALQRKQLTNPSGITAITYIPVRPHIINRTDGTGGFSMASMNQALAQTNRHFLLNCYGIQFFFAGTSPHYINNDTSRWATSSNELPTPPPDSPSLAE</sequence>
<protein>
    <submittedName>
        <fullName evidence="2">Uncharacterized protein</fullName>
    </submittedName>
</protein>
<proteinExistence type="predicted"/>
<organism evidence="2 3">
    <name type="scientific">Spirosoma liriopis</name>
    <dbReference type="NCBI Taxonomy" id="2937440"/>
    <lineage>
        <taxon>Bacteria</taxon>
        <taxon>Pseudomonadati</taxon>
        <taxon>Bacteroidota</taxon>
        <taxon>Cytophagia</taxon>
        <taxon>Cytophagales</taxon>
        <taxon>Cytophagaceae</taxon>
        <taxon>Spirosoma</taxon>
    </lineage>
</organism>
<evidence type="ECO:0000256" key="1">
    <source>
        <dbReference type="SAM" id="MobiDB-lite"/>
    </source>
</evidence>
<dbReference type="PROSITE" id="PS51257">
    <property type="entry name" value="PROKAR_LIPOPROTEIN"/>
    <property type="match status" value="1"/>
</dbReference>
<accession>A0ABT0HT84</accession>